<evidence type="ECO:0000313" key="3">
    <source>
        <dbReference type="EMBL" id="KAJ8351335.1"/>
    </source>
</evidence>
<keyword evidence="2" id="KW-0812">Transmembrane</keyword>
<protein>
    <recommendedName>
        <fullName evidence="5">Calcium signal-modulating cyclophilin ligand</fullName>
    </recommendedName>
</protein>
<feature type="region of interest" description="Disordered" evidence="1">
    <location>
        <begin position="1"/>
        <end position="24"/>
    </location>
</feature>
<accession>A0A9Q1F580</accession>
<dbReference type="GO" id="GO:0043529">
    <property type="term" value="C:GET complex"/>
    <property type="evidence" value="ECO:0007669"/>
    <property type="project" value="TreeGrafter"/>
</dbReference>
<evidence type="ECO:0000313" key="4">
    <source>
        <dbReference type="Proteomes" id="UP001152622"/>
    </source>
</evidence>
<dbReference type="Pfam" id="PF14963">
    <property type="entry name" value="Get2_like"/>
    <property type="match status" value="1"/>
</dbReference>
<organism evidence="3 4">
    <name type="scientific">Synaphobranchus kaupii</name>
    <name type="common">Kaup's arrowtooth eel</name>
    <dbReference type="NCBI Taxonomy" id="118154"/>
    <lineage>
        <taxon>Eukaryota</taxon>
        <taxon>Metazoa</taxon>
        <taxon>Chordata</taxon>
        <taxon>Craniata</taxon>
        <taxon>Vertebrata</taxon>
        <taxon>Euteleostomi</taxon>
        <taxon>Actinopterygii</taxon>
        <taxon>Neopterygii</taxon>
        <taxon>Teleostei</taxon>
        <taxon>Anguilliformes</taxon>
        <taxon>Synaphobranchidae</taxon>
        <taxon>Synaphobranchus</taxon>
    </lineage>
</organism>
<dbReference type="OrthoDB" id="9895378at2759"/>
<feature type="region of interest" description="Disordered" evidence="1">
    <location>
        <begin position="74"/>
        <end position="120"/>
    </location>
</feature>
<sequence length="285" mass="31952">MDMETHGECPNSSEEKCTLSASKRRAEIRRRKLLMNSEDRMNRIMGFSGSKKHDADSAEDDINMMAPRVQLDLEKPEGWPSSVPSARLSPLCSDSRGMDRTGSPLQENRSTPGSCTKDRGAIEANSLGSQGEQPSGGTRGLQQYLSHFDEAMKLREQLSGEKPAEEDNSDPELLDAFRIVRLIGSIVLAVIIRVFFCNYLSIFAPFLTLQLVYMGTYKYFPKRERKMKNTVLTAALLLSKIPAELISRSMDTYSKMGDVFTDLCVYFFTFVVCHEMLVLFGSEGP</sequence>
<dbReference type="Proteomes" id="UP001152622">
    <property type="component" value="Chromosome 8"/>
</dbReference>
<feature type="compositionally biased region" description="Polar residues" evidence="1">
    <location>
        <begin position="103"/>
        <end position="114"/>
    </location>
</feature>
<evidence type="ECO:0000256" key="2">
    <source>
        <dbReference type="SAM" id="Phobius"/>
    </source>
</evidence>
<proteinExistence type="predicted"/>
<evidence type="ECO:0008006" key="5">
    <source>
        <dbReference type="Google" id="ProtNLM"/>
    </source>
</evidence>
<dbReference type="PANTHER" id="PTHR15026">
    <property type="entry name" value="CALCIUM-SIGNAL MODULATING CYCLOPHILIN LIGAND CAML"/>
    <property type="match status" value="1"/>
</dbReference>
<evidence type="ECO:0000256" key="1">
    <source>
        <dbReference type="SAM" id="MobiDB-lite"/>
    </source>
</evidence>
<dbReference type="GO" id="GO:0071816">
    <property type="term" value="P:tail-anchored membrane protein insertion into ER membrane"/>
    <property type="evidence" value="ECO:0007669"/>
    <property type="project" value="TreeGrafter"/>
</dbReference>
<keyword evidence="4" id="KW-1185">Reference proteome</keyword>
<reference evidence="3" key="1">
    <citation type="journal article" date="2023" name="Science">
        <title>Genome structures resolve the early diversification of teleost fishes.</title>
        <authorList>
            <person name="Parey E."/>
            <person name="Louis A."/>
            <person name="Montfort J."/>
            <person name="Bouchez O."/>
            <person name="Roques C."/>
            <person name="Iampietro C."/>
            <person name="Lluch J."/>
            <person name="Castinel A."/>
            <person name="Donnadieu C."/>
            <person name="Desvignes T."/>
            <person name="Floi Bucao C."/>
            <person name="Jouanno E."/>
            <person name="Wen M."/>
            <person name="Mejri S."/>
            <person name="Dirks R."/>
            <person name="Jansen H."/>
            <person name="Henkel C."/>
            <person name="Chen W.J."/>
            <person name="Zahm M."/>
            <person name="Cabau C."/>
            <person name="Klopp C."/>
            <person name="Thompson A.W."/>
            <person name="Robinson-Rechavi M."/>
            <person name="Braasch I."/>
            <person name="Lecointre G."/>
            <person name="Bobe J."/>
            <person name="Postlethwait J.H."/>
            <person name="Berthelot C."/>
            <person name="Roest Crollius H."/>
            <person name="Guiguen Y."/>
        </authorList>
    </citation>
    <scope>NUCLEOTIDE SEQUENCE</scope>
    <source>
        <strain evidence="3">WJC10195</strain>
    </source>
</reference>
<feature type="region of interest" description="Disordered" evidence="1">
    <location>
        <begin position="37"/>
        <end position="59"/>
    </location>
</feature>
<feature type="transmembrane region" description="Helical" evidence="2">
    <location>
        <begin position="259"/>
        <end position="280"/>
    </location>
</feature>
<keyword evidence="2" id="KW-1133">Transmembrane helix</keyword>
<comment type="caution">
    <text evidence="3">The sequence shown here is derived from an EMBL/GenBank/DDBJ whole genome shotgun (WGS) entry which is preliminary data.</text>
</comment>
<keyword evidence="2" id="KW-0472">Membrane</keyword>
<dbReference type="InterPro" id="IPR016719">
    <property type="entry name" value="CAMLG"/>
</dbReference>
<gene>
    <name evidence="3" type="ORF">SKAU_G00228110</name>
</gene>
<dbReference type="EMBL" id="JAINUF010000008">
    <property type="protein sequence ID" value="KAJ8351335.1"/>
    <property type="molecule type" value="Genomic_DNA"/>
</dbReference>
<dbReference type="PANTHER" id="PTHR15026:SF0">
    <property type="entry name" value="GUIDED ENTRY OF TAIL-ANCHORED PROTEINS FACTOR CAMLG"/>
    <property type="match status" value="1"/>
</dbReference>
<feature type="compositionally biased region" description="Basic and acidic residues" evidence="1">
    <location>
        <begin position="1"/>
        <end position="17"/>
    </location>
</feature>
<name>A0A9Q1F580_SYNKA</name>
<dbReference type="AlphaFoldDB" id="A0A9Q1F580"/>